<organism evidence="1 2">
    <name type="scientific">Brassica oleracea var. oleracea</name>
    <dbReference type="NCBI Taxonomy" id="109376"/>
    <lineage>
        <taxon>Eukaryota</taxon>
        <taxon>Viridiplantae</taxon>
        <taxon>Streptophyta</taxon>
        <taxon>Embryophyta</taxon>
        <taxon>Tracheophyta</taxon>
        <taxon>Spermatophyta</taxon>
        <taxon>Magnoliopsida</taxon>
        <taxon>eudicotyledons</taxon>
        <taxon>Gunneridae</taxon>
        <taxon>Pentapetalae</taxon>
        <taxon>rosids</taxon>
        <taxon>malvids</taxon>
        <taxon>Brassicales</taxon>
        <taxon>Brassicaceae</taxon>
        <taxon>Brassiceae</taxon>
        <taxon>Brassica</taxon>
    </lineage>
</organism>
<reference evidence="1" key="2">
    <citation type="submission" date="2015-03" db="UniProtKB">
        <authorList>
            <consortium name="EnsemblPlants"/>
        </authorList>
    </citation>
    <scope>IDENTIFICATION</scope>
</reference>
<protein>
    <submittedName>
        <fullName evidence="1">Uncharacterized protein</fullName>
    </submittedName>
</protein>
<dbReference type="EnsemblPlants" id="Bo4g096530.1">
    <property type="protein sequence ID" value="Bo4g096530.1"/>
    <property type="gene ID" value="Bo4g096530"/>
</dbReference>
<proteinExistence type="predicted"/>
<dbReference type="InterPro" id="IPR012340">
    <property type="entry name" value="NA-bd_OB-fold"/>
</dbReference>
<sequence length="210" mass="23367">MLQFWEAGKAQRGDELMGVDMLLFDVKASQFQGSSPGCGFDITRCNQNFRLSDSLMTILFSDSTNLDVLTEPYSPIPVKRFRNVIGELTAVKSTKLEGFLGDPRVVAISINPKMHMLVSKAIGITPVSSLLRGYAKVEPLTIAELNEFVIISEPQDTEFVCTRMVTDIKLEKGWCYVSCSRCTKKLQRTVSSLRDLQLGMLSHGLEPNPL</sequence>
<evidence type="ECO:0000313" key="2">
    <source>
        <dbReference type="Proteomes" id="UP000032141"/>
    </source>
</evidence>
<dbReference type="Gene3D" id="2.40.50.140">
    <property type="entry name" value="Nucleic acid-binding proteins"/>
    <property type="match status" value="1"/>
</dbReference>
<name>A0A0D3BVX7_BRAOL</name>
<dbReference type="HOGENOM" id="CLU_1311680_0_0_1"/>
<reference evidence="1 2" key="1">
    <citation type="journal article" date="2014" name="Genome Biol.">
        <title>Transcriptome and methylome profiling reveals relics of genome dominance in the mesopolyploid Brassica oleracea.</title>
        <authorList>
            <person name="Parkin I.A."/>
            <person name="Koh C."/>
            <person name="Tang H."/>
            <person name="Robinson S.J."/>
            <person name="Kagale S."/>
            <person name="Clarke W.E."/>
            <person name="Town C.D."/>
            <person name="Nixon J."/>
            <person name="Krishnakumar V."/>
            <person name="Bidwell S.L."/>
            <person name="Denoeud F."/>
            <person name="Belcram H."/>
            <person name="Links M.G."/>
            <person name="Just J."/>
            <person name="Clarke C."/>
            <person name="Bender T."/>
            <person name="Huebert T."/>
            <person name="Mason A.S."/>
            <person name="Pires J.C."/>
            <person name="Barker G."/>
            <person name="Moore J."/>
            <person name="Walley P.G."/>
            <person name="Manoli S."/>
            <person name="Batley J."/>
            <person name="Edwards D."/>
            <person name="Nelson M.N."/>
            <person name="Wang X."/>
            <person name="Paterson A.H."/>
            <person name="King G."/>
            <person name="Bancroft I."/>
            <person name="Chalhoub B."/>
            <person name="Sharpe A.G."/>
        </authorList>
    </citation>
    <scope>NUCLEOTIDE SEQUENCE</scope>
    <source>
        <strain evidence="1 2">cv. TO1000</strain>
    </source>
</reference>
<dbReference type="AlphaFoldDB" id="A0A0D3BVX7"/>
<dbReference type="Proteomes" id="UP000032141">
    <property type="component" value="Chromosome C4"/>
</dbReference>
<evidence type="ECO:0000313" key="1">
    <source>
        <dbReference type="EnsemblPlants" id="Bo4g096530.1"/>
    </source>
</evidence>
<dbReference type="OMA" id="EFVCTRM"/>
<accession>A0A0D3BVX7</accession>
<keyword evidence="2" id="KW-1185">Reference proteome</keyword>
<dbReference type="Gramene" id="Bo4g096530.1">
    <property type="protein sequence ID" value="Bo4g096530.1"/>
    <property type="gene ID" value="Bo4g096530"/>
</dbReference>